<feature type="compositionally biased region" description="Polar residues" evidence="7">
    <location>
        <begin position="117"/>
        <end position="151"/>
    </location>
</feature>
<evidence type="ECO:0000313" key="10">
    <source>
        <dbReference type="Proteomes" id="UP000326565"/>
    </source>
</evidence>
<accession>A0A5N5X4S7</accession>
<feature type="compositionally biased region" description="Low complexity" evidence="7">
    <location>
        <begin position="712"/>
        <end position="722"/>
    </location>
</feature>
<feature type="region of interest" description="Disordered" evidence="7">
    <location>
        <begin position="100"/>
        <end position="159"/>
    </location>
</feature>
<dbReference type="OrthoDB" id="2579025at2759"/>
<dbReference type="Proteomes" id="UP000326565">
    <property type="component" value="Unassembled WGS sequence"/>
</dbReference>
<dbReference type="GO" id="GO:0043565">
    <property type="term" value="F:sequence-specific DNA binding"/>
    <property type="evidence" value="ECO:0007669"/>
    <property type="project" value="TreeGrafter"/>
</dbReference>
<dbReference type="InterPro" id="IPR007219">
    <property type="entry name" value="XnlR_reg_dom"/>
</dbReference>
<dbReference type="CDD" id="cd12148">
    <property type="entry name" value="fungal_TF_MHR"/>
    <property type="match status" value="1"/>
</dbReference>
<dbReference type="AlphaFoldDB" id="A0A5N5X4S7"/>
<evidence type="ECO:0000259" key="8">
    <source>
        <dbReference type="PROSITE" id="PS50048"/>
    </source>
</evidence>
<gene>
    <name evidence="9" type="ORF">BDV29DRAFT_103580</name>
</gene>
<dbReference type="Gene3D" id="4.10.240.10">
    <property type="entry name" value="Zn(2)-C6 fungal-type DNA-binding domain"/>
    <property type="match status" value="1"/>
</dbReference>
<dbReference type="Pfam" id="PF04082">
    <property type="entry name" value="Fungal_trans"/>
    <property type="match status" value="1"/>
</dbReference>
<feature type="domain" description="Zn(2)-C6 fungal-type" evidence="8">
    <location>
        <begin position="62"/>
        <end position="91"/>
    </location>
</feature>
<comment type="subcellular location">
    <subcellularLocation>
        <location evidence="1">Nucleus</location>
    </subcellularLocation>
</comment>
<dbReference type="InterPro" id="IPR051711">
    <property type="entry name" value="Stress_Response_Reg"/>
</dbReference>
<dbReference type="EMBL" id="ML732190">
    <property type="protein sequence ID" value="KAB8075761.1"/>
    <property type="molecule type" value="Genomic_DNA"/>
</dbReference>
<reference evidence="9 10" key="1">
    <citation type="submission" date="2019-04" db="EMBL/GenBank/DDBJ databases">
        <title>Friends and foes A comparative genomics study of 23 Aspergillus species from section Flavi.</title>
        <authorList>
            <consortium name="DOE Joint Genome Institute"/>
            <person name="Kjaerbolling I."/>
            <person name="Vesth T."/>
            <person name="Frisvad J.C."/>
            <person name="Nybo J.L."/>
            <person name="Theobald S."/>
            <person name="Kildgaard S."/>
            <person name="Isbrandt T."/>
            <person name="Kuo A."/>
            <person name="Sato A."/>
            <person name="Lyhne E.K."/>
            <person name="Kogle M.E."/>
            <person name="Wiebenga A."/>
            <person name="Kun R.S."/>
            <person name="Lubbers R.J."/>
            <person name="Makela M.R."/>
            <person name="Barry K."/>
            <person name="Chovatia M."/>
            <person name="Clum A."/>
            <person name="Daum C."/>
            <person name="Haridas S."/>
            <person name="He G."/>
            <person name="LaButti K."/>
            <person name="Lipzen A."/>
            <person name="Mondo S."/>
            <person name="Riley R."/>
            <person name="Salamov A."/>
            <person name="Simmons B.A."/>
            <person name="Magnuson J.K."/>
            <person name="Henrissat B."/>
            <person name="Mortensen U.H."/>
            <person name="Larsen T.O."/>
            <person name="Devries R.P."/>
            <person name="Grigoriev I.V."/>
            <person name="Machida M."/>
            <person name="Baker S.E."/>
            <person name="Andersen M.R."/>
        </authorList>
    </citation>
    <scope>NUCLEOTIDE SEQUENCE [LARGE SCALE GENOMIC DNA]</scope>
    <source>
        <strain evidence="9 10">CBS 151.66</strain>
    </source>
</reference>
<sequence>MATRLVRADTQPSLGNTSRSTITSDKRRISDSKVIHPDRKRKASADPLAARPNTPRQKITRACDHCKEKKTRCTGTLPCMRCTRLSLSCEYNAAYSRGLPPEPPPAPSSAAAKYASQNNDLSPAYTNRNYSPQRSTRSYSRNVAYTRQQPKNGAEISRRNSPDLVVTDFEGNYLGPASGVSFLNRVWRRLHQDEIRAIPGEVQNEPSPKSTSVFRFGDRPYSDCREAGFILPPFERARELVEIYFDFSMVTYRFLHRGSVENWLKQMYESNISSMNPPTGLMVARTAIILIIFAVSSLYEEPKPEDHVDVWNGSERWYAASKHLLSLESGPPRLESVQARLGQCLYLLSSSRANECWYTFGTALQLVTALGLHRKCSAKLSKNENSYLQREIRKRIFWSTYTLDKYLSVMFGRPRLLHEEDHDQELPDEVNDEDMLQDDAHRRTGSPESMMIASVLHYRLGRILGEISRQLYTINPRSREPPLVTAVRLTSELEEWKETAPPLFNSVRATSLIPPLCRQSQVLQLAYSHAIIHATRSILLNDFTDLSRGPPVPNLTVTRHIRKCIGAAEDVMKIVDTLGKQGVLIRSFWFTHYVCFCAITVVYIYAIQQCQLSSSPGASGSMEDTTYLCSLFDLAEACQQHLAEATRKNCPSRRYSIILEELRLEARRQTGSYLYPDTPANTSQEPVATAFQNQDSMVQRSMNLVSPQHHASPNPSSVNNPNGLQPPGQMEASFDFSDDFGLLDNIEGLNWWTQLDSWAFSNLPTEPSNLTL</sequence>
<evidence type="ECO:0000256" key="6">
    <source>
        <dbReference type="ARBA" id="ARBA00023242"/>
    </source>
</evidence>
<feature type="region of interest" description="Disordered" evidence="7">
    <location>
        <begin position="705"/>
        <end position="731"/>
    </location>
</feature>
<dbReference type="GO" id="GO:0006351">
    <property type="term" value="P:DNA-templated transcription"/>
    <property type="evidence" value="ECO:0007669"/>
    <property type="project" value="InterPro"/>
</dbReference>
<dbReference type="Pfam" id="PF00172">
    <property type="entry name" value="Zn_clus"/>
    <property type="match status" value="1"/>
</dbReference>
<feature type="region of interest" description="Disordered" evidence="7">
    <location>
        <begin position="1"/>
        <end position="56"/>
    </location>
</feature>
<dbReference type="InterPro" id="IPR001138">
    <property type="entry name" value="Zn2Cys6_DnaBD"/>
</dbReference>
<dbReference type="SUPFAM" id="SSF57701">
    <property type="entry name" value="Zn2/Cys6 DNA-binding domain"/>
    <property type="match status" value="1"/>
</dbReference>
<proteinExistence type="predicted"/>
<feature type="compositionally biased region" description="Basic and acidic residues" evidence="7">
    <location>
        <begin position="24"/>
        <end position="37"/>
    </location>
</feature>
<dbReference type="GO" id="GO:0005634">
    <property type="term" value="C:nucleus"/>
    <property type="evidence" value="ECO:0007669"/>
    <property type="project" value="UniProtKB-SubCell"/>
</dbReference>
<evidence type="ECO:0000256" key="1">
    <source>
        <dbReference type="ARBA" id="ARBA00004123"/>
    </source>
</evidence>
<evidence type="ECO:0000256" key="7">
    <source>
        <dbReference type="SAM" id="MobiDB-lite"/>
    </source>
</evidence>
<dbReference type="PANTHER" id="PTHR47540:SF3">
    <property type="entry name" value="ZN(II)2CYS6 TRANSCRIPTION FACTOR (EUROFUNG)"/>
    <property type="match status" value="1"/>
</dbReference>
<organism evidence="9 10">
    <name type="scientific">Aspergillus leporis</name>
    <dbReference type="NCBI Taxonomy" id="41062"/>
    <lineage>
        <taxon>Eukaryota</taxon>
        <taxon>Fungi</taxon>
        <taxon>Dikarya</taxon>
        <taxon>Ascomycota</taxon>
        <taxon>Pezizomycotina</taxon>
        <taxon>Eurotiomycetes</taxon>
        <taxon>Eurotiomycetidae</taxon>
        <taxon>Eurotiales</taxon>
        <taxon>Aspergillaceae</taxon>
        <taxon>Aspergillus</taxon>
        <taxon>Aspergillus subgen. Circumdati</taxon>
    </lineage>
</organism>
<keyword evidence="5" id="KW-0804">Transcription</keyword>
<keyword evidence="4" id="KW-0238">DNA-binding</keyword>
<dbReference type="InterPro" id="IPR036864">
    <property type="entry name" value="Zn2-C6_fun-type_DNA-bd_sf"/>
</dbReference>
<dbReference type="PROSITE" id="PS50048">
    <property type="entry name" value="ZN2_CY6_FUNGAL_2"/>
    <property type="match status" value="1"/>
</dbReference>
<keyword evidence="10" id="KW-1185">Reference proteome</keyword>
<dbReference type="GO" id="GO:0000981">
    <property type="term" value="F:DNA-binding transcription factor activity, RNA polymerase II-specific"/>
    <property type="evidence" value="ECO:0007669"/>
    <property type="project" value="InterPro"/>
</dbReference>
<keyword evidence="2" id="KW-0479">Metal-binding</keyword>
<evidence type="ECO:0000256" key="3">
    <source>
        <dbReference type="ARBA" id="ARBA00023015"/>
    </source>
</evidence>
<dbReference type="SMART" id="SM00906">
    <property type="entry name" value="Fungal_trans"/>
    <property type="match status" value="1"/>
</dbReference>
<evidence type="ECO:0000256" key="2">
    <source>
        <dbReference type="ARBA" id="ARBA00022723"/>
    </source>
</evidence>
<dbReference type="GO" id="GO:0045944">
    <property type="term" value="P:positive regulation of transcription by RNA polymerase II"/>
    <property type="evidence" value="ECO:0007669"/>
    <property type="project" value="TreeGrafter"/>
</dbReference>
<dbReference type="PROSITE" id="PS00463">
    <property type="entry name" value="ZN2_CY6_FUNGAL_1"/>
    <property type="match status" value="1"/>
</dbReference>
<keyword evidence="3" id="KW-0805">Transcription regulation</keyword>
<protein>
    <submittedName>
        <fullName evidence="9">Fungal-specific transcription factor domain-containing protein</fullName>
    </submittedName>
</protein>
<keyword evidence="6" id="KW-0539">Nucleus</keyword>
<dbReference type="SMART" id="SM00066">
    <property type="entry name" value="GAL4"/>
    <property type="match status" value="1"/>
</dbReference>
<evidence type="ECO:0000256" key="4">
    <source>
        <dbReference type="ARBA" id="ARBA00023125"/>
    </source>
</evidence>
<evidence type="ECO:0000313" key="9">
    <source>
        <dbReference type="EMBL" id="KAB8075761.1"/>
    </source>
</evidence>
<dbReference type="GO" id="GO:0008270">
    <property type="term" value="F:zinc ion binding"/>
    <property type="evidence" value="ECO:0007669"/>
    <property type="project" value="InterPro"/>
</dbReference>
<name>A0A5N5X4S7_9EURO</name>
<dbReference type="CDD" id="cd00067">
    <property type="entry name" value="GAL4"/>
    <property type="match status" value="1"/>
</dbReference>
<feature type="compositionally biased region" description="Polar residues" evidence="7">
    <location>
        <begin position="10"/>
        <end position="23"/>
    </location>
</feature>
<dbReference type="PANTHER" id="PTHR47540">
    <property type="entry name" value="THIAMINE REPRESSIBLE GENES REGULATORY PROTEIN THI5"/>
    <property type="match status" value="1"/>
</dbReference>
<evidence type="ECO:0000256" key="5">
    <source>
        <dbReference type="ARBA" id="ARBA00023163"/>
    </source>
</evidence>